<organism evidence="1 2">
    <name type="scientific">Lentinus tigrinus ALCF2SS1-6</name>
    <dbReference type="NCBI Taxonomy" id="1328759"/>
    <lineage>
        <taxon>Eukaryota</taxon>
        <taxon>Fungi</taxon>
        <taxon>Dikarya</taxon>
        <taxon>Basidiomycota</taxon>
        <taxon>Agaricomycotina</taxon>
        <taxon>Agaricomycetes</taxon>
        <taxon>Polyporales</taxon>
        <taxon>Polyporaceae</taxon>
        <taxon>Lentinus</taxon>
    </lineage>
</organism>
<keyword evidence="2" id="KW-1185">Reference proteome</keyword>
<reference evidence="1" key="1">
    <citation type="journal article" date="2018" name="Genome Biol. Evol.">
        <title>Genomics and development of Lentinus tigrinus, a white-rot wood-decaying mushroom with dimorphic fruiting bodies.</title>
        <authorList>
            <person name="Wu B."/>
            <person name="Xu Z."/>
            <person name="Knudson A."/>
            <person name="Carlson A."/>
            <person name="Chen N."/>
            <person name="Kovaka S."/>
            <person name="LaButti K."/>
            <person name="Lipzen A."/>
            <person name="Pennachio C."/>
            <person name="Riley R."/>
            <person name="Schakwitz W."/>
            <person name="Umezawa K."/>
            <person name="Ohm R.A."/>
            <person name="Grigoriev I.V."/>
            <person name="Nagy L.G."/>
            <person name="Gibbons J."/>
            <person name="Hibbett D."/>
        </authorList>
    </citation>
    <scope>NUCLEOTIDE SEQUENCE [LARGE SCALE GENOMIC DNA]</scope>
    <source>
        <strain evidence="1">ALCF2SS1-6</strain>
    </source>
</reference>
<accession>A0A5C2SHP5</accession>
<evidence type="ECO:0000313" key="2">
    <source>
        <dbReference type="Proteomes" id="UP000313359"/>
    </source>
</evidence>
<dbReference type="OrthoDB" id="185373at2759"/>
<sequence length="815" mass="92376">MWRSALRTRLCVLRPPSRQYARKASPSGSLRKQILYTTPSLILETFRKHCFHPDLTRLQCLRPGSLSIQDEQSSQSRLPTPYADGQWDSIVHASTLSSALNGIDTVLARHASSPISTRLVLPTWVVLSVLLKEPVTQVEAFTLHRLAMSQPPSHTAELGPLLILLSAYWLAKHRMYAPLCDVVLRTLQLRDSLHAYQLSLLLRILGQANTSREVQHFMSILLDVAIKRNLDLGVRTYRVLLENPVATSEVARLVERHMRSRSYAPNLSHTRAFLRIYGGTGRRRIAARYWRRIRGGEYYGPNAAYTMLPQQKHQMLVEHLRSFRSPKKMNMYIKYLLKSTARTREEPVNASSVSPPTLPRPDGISSQVWLQVLQIAARKSSISAEELLARFNAGKDHIGSPRKTLVAYFVAIKGLVRRENYAEAIELLEDVLPMKAHFDGPKLTKAVEALTMANRPEVALRLLLEFVHKQESSHSPATEHAARVVAGAQWKSLIYAPRSQLVDSRAINSFMACLLRIRRPDAVFYIWDTMPQVFHVEPDSTTFAILLKAARFARMFEGALQVAIADFGMGRILPNHNTEVELHRQRLGREQAVAGLEALLAPGVKHQVTGFWRGERAGDVALRVAWQVLVGNWPILASFSAPVRAVRRSVEEPASSPLADLFHSFAGDNGDDAAAGGSGHGQGQIRPYDEDGRTFFSIVPEDPAFRALIDLLATEERAYQIPLVLVWMRYLRVWPSRDTLATALVYWGEVTLEGPWWRARTGVWESGYIQLIKWISRWVGKRRMPREKDTHKALERVRWIRDFREKRGARNSYGE</sequence>
<dbReference type="AlphaFoldDB" id="A0A5C2SHP5"/>
<dbReference type="STRING" id="1328759.A0A5C2SHP5"/>
<protein>
    <submittedName>
        <fullName evidence="1">Uncharacterized protein</fullName>
    </submittedName>
</protein>
<dbReference type="Gene3D" id="1.25.40.10">
    <property type="entry name" value="Tetratricopeptide repeat domain"/>
    <property type="match status" value="1"/>
</dbReference>
<evidence type="ECO:0000313" key="1">
    <source>
        <dbReference type="EMBL" id="RPD63282.1"/>
    </source>
</evidence>
<dbReference type="Proteomes" id="UP000313359">
    <property type="component" value="Unassembled WGS sequence"/>
</dbReference>
<proteinExistence type="predicted"/>
<dbReference type="EMBL" id="ML122256">
    <property type="protein sequence ID" value="RPD63282.1"/>
    <property type="molecule type" value="Genomic_DNA"/>
</dbReference>
<dbReference type="InterPro" id="IPR011990">
    <property type="entry name" value="TPR-like_helical_dom_sf"/>
</dbReference>
<name>A0A5C2SHP5_9APHY</name>
<gene>
    <name evidence="1" type="ORF">L227DRAFT_497418</name>
</gene>